<name>A0A1F5WDA5_9BACT</name>
<comment type="caution">
    <text evidence="4">The sequence shown here is derived from an EMBL/GenBank/DDBJ whole genome shotgun (WGS) entry which is preliminary data.</text>
</comment>
<dbReference type="Pfam" id="PF00588">
    <property type="entry name" value="SpoU_methylase"/>
    <property type="match status" value="1"/>
</dbReference>
<dbReference type="InterPro" id="IPR029026">
    <property type="entry name" value="tRNA_m1G_MTases_N"/>
</dbReference>
<evidence type="ECO:0000256" key="1">
    <source>
        <dbReference type="ARBA" id="ARBA00022603"/>
    </source>
</evidence>
<dbReference type="AlphaFoldDB" id="A0A1F5WDA5"/>
<dbReference type="EMBL" id="MFHQ01000041">
    <property type="protein sequence ID" value="OGF73560.1"/>
    <property type="molecule type" value="Genomic_DNA"/>
</dbReference>
<keyword evidence="2" id="KW-0808">Transferase</keyword>
<dbReference type="GO" id="GO:0008173">
    <property type="term" value="F:RNA methyltransferase activity"/>
    <property type="evidence" value="ECO:0007669"/>
    <property type="project" value="InterPro"/>
</dbReference>
<protein>
    <recommendedName>
        <fullName evidence="3">tRNA/rRNA methyltransferase SpoU type domain-containing protein</fullName>
    </recommendedName>
</protein>
<dbReference type="GO" id="GO:0003723">
    <property type="term" value="F:RNA binding"/>
    <property type="evidence" value="ECO:0007669"/>
    <property type="project" value="InterPro"/>
</dbReference>
<evidence type="ECO:0000259" key="3">
    <source>
        <dbReference type="Pfam" id="PF00588"/>
    </source>
</evidence>
<dbReference type="GO" id="GO:0006396">
    <property type="term" value="P:RNA processing"/>
    <property type="evidence" value="ECO:0007669"/>
    <property type="project" value="InterPro"/>
</dbReference>
<dbReference type="SUPFAM" id="SSF75217">
    <property type="entry name" value="alpha/beta knot"/>
    <property type="match status" value="1"/>
</dbReference>
<evidence type="ECO:0000313" key="5">
    <source>
        <dbReference type="Proteomes" id="UP000178406"/>
    </source>
</evidence>
<evidence type="ECO:0000313" key="4">
    <source>
        <dbReference type="EMBL" id="OGF73560.1"/>
    </source>
</evidence>
<accession>A0A1F5WDA5</accession>
<evidence type="ECO:0000256" key="2">
    <source>
        <dbReference type="ARBA" id="ARBA00022679"/>
    </source>
</evidence>
<proteinExistence type="predicted"/>
<dbReference type="PANTHER" id="PTHR46429:SF1">
    <property type="entry name" value="23S RRNA (GUANOSINE-2'-O-)-METHYLTRANSFERASE RLMB"/>
    <property type="match status" value="1"/>
</dbReference>
<keyword evidence="1" id="KW-0489">Methyltransferase</keyword>
<dbReference type="Proteomes" id="UP000178406">
    <property type="component" value="Unassembled WGS sequence"/>
</dbReference>
<dbReference type="InterPro" id="IPR029028">
    <property type="entry name" value="Alpha/beta_knot_MTases"/>
</dbReference>
<dbReference type="Gene3D" id="3.40.1280.10">
    <property type="match status" value="1"/>
</dbReference>
<dbReference type="GO" id="GO:0032259">
    <property type="term" value="P:methylation"/>
    <property type="evidence" value="ECO:0007669"/>
    <property type="project" value="UniProtKB-KW"/>
</dbReference>
<dbReference type="InterPro" id="IPR004441">
    <property type="entry name" value="rRNA_MeTrfase_TrmH"/>
</dbReference>
<feature type="domain" description="tRNA/rRNA methyltransferase SpoU type" evidence="3">
    <location>
        <begin position="1"/>
        <end position="132"/>
    </location>
</feature>
<dbReference type="GO" id="GO:0005829">
    <property type="term" value="C:cytosol"/>
    <property type="evidence" value="ECO:0007669"/>
    <property type="project" value="TreeGrafter"/>
</dbReference>
<dbReference type="STRING" id="1798338.A3J56_00025"/>
<gene>
    <name evidence="4" type="ORF">A3J56_00025</name>
</gene>
<organism evidence="4 5">
    <name type="scientific">Candidatus Giovannonibacteria bacterium RIFCSPHIGHO2_02_FULL_46_20</name>
    <dbReference type="NCBI Taxonomy" id="1798338"/>
    <lineage>
        <taxon>Bacteria</taxon>
        <taxon>Candidatus Giovannoniibacteriota</taxon>
    </lineage>
</organism>
<dbReference type="InterPro" id="IPR001537">
    <property type="entry name" value="SpoU_MeTrfase"/>
</dbReference>
<sequence length="136" mass="14932">MFRTADAGGVTRIYLTGYTPSPVDAFGKVRPEIVKTALGAERAVPWEQKKNIGLLLSSLRRKGVYMVGLEQHTRAIDYRRVKPKKSLALVVGNEVRGLSRSVLQKCDVVAEIPMRGKKESLNVSVAFGIALFSLST</sequence>
<reference evidence="4 5" key="1">
    <citation type="journal article" date="2016" name="Nat. Commun.">
        <title>Thousands of microbial genomes shed light on interconnected biogeochemical processes in an aquifer system.</title>
        <authorList>
            <person name="Anantharaman K."/>
            <person name="Brown C.T."/>
            <person name="Hug L.A."/>
            <person name="Sharon I."/>
            <person name="Castelle C.J."/>
            <person name="Probst A.J."/>
            <person name="Thomas B.C."/>
            <person name="Singh A."/>
            <person name="Wilkins M.J."/>
            <person name="Karaoz U."/>
            <person name="Brodie E.L."/>
            <person name="Williams K.H."/>
            <person name="Hubbard S.S."/>
            <person name="Banfield J.F."/>
        </authorList>
    </citation>
    <scope>NUCLEOTIDE SEQUENCE [LARGE SCALE GENOMIC DNA]</scope>
</reference>
<dbReference type="PANTHER" id="PTHR46429">
    <property type="entry name" value="23S RRNA (GUANOSINE-2'-O-)-METHYLTRANSFERASE RLMB"/>
    <property type="match status" value="1"/>
</dbReference>